<comment type="caution">
    <text evidence="1">The sequence shown here is derived from an EMBL/GenBank/DDBJ whole genome shotgun (WGS) entry which is preliminary data.</text>
</comment>
<organism evidence="1 2">
    <name type="scientific">Actinophytocola xinjiangensis</name>
    <dbReference type="NCBI Taxonomy" id="485602"/>
    <lineage>
        <taxon>Bacteria</taxon>
        <taxon>Bacillati</taxon>
        <taxon>Actinomycetota</taxon>
        <taxon>Actinomycetes</taxon>
        <taxon>Pseudonocardiales</taxon>
        <taxon>Pseudonocardiaceae</taxon>
    </lineage>
</organism>
<name>A0A7Z0WQH8_9PSEU</name>
<dbReference type="EMBL" id="MSIF01000003">
    <property type="protein sequence ID" value="OLF12433.1"/>
    <property type="molecule type" value="Genomic_DNA"/>
</dbReference>
<dbReference type="Proteomes" id="UP000185696">
    <property type="component" value="Unassembled WGS sequence"/>
</dbReference>
<evidence type="ECO:0000313" key="2">
    <source>
        <dbReference type="Proteomes" id="UP000185696"/>
    </source>
</evidence>
<dbReference type="AlphaFoldDB" id="A0A7Z0WQH8"/>
<reference evidence="1 2" key="1">
    <citation type="submission" date="2016-12" db="EMBL/GenBank/DDBJ databases">
        <title>The draft genome sequence of Actinophytocola xinjiangensis.</title>
        <authorList>
            <person name="Wang W."/>
            <person name="Yuan L."/>
        </authorList>
    </citation>
    <scope>NUCLEOTIDE SEQUENCE [LARGE SCALE GENOMIC DNA]</scope>
    <source>
        <strain evidence="1 2">CGMCC 4.4663</strain>
    </source>
</reference>
<accession>A0A7Z0WQH8</accession>
<proteinExistence type="predicted"/>
<gene>
    <name evidence="1" type="ORF">BLA60_10110</name>
</gene>
<dbReference type="OrthoDB" id="3666039at2"/>
<protein>
    <submittedName>
        <fullName evidence="1">Uncharacterized protein</fullName>
    </submittedName>
</protein>
<sequence>MTTRDKVAARLRELADLLSEDLRDATLAAFAVAPDARLPLYQDRVHWAALRADRDPRTVRRRVDEAIAQIADLATGAAGGRTADRTHGWHTTRLRVVAALDRAQPEALEQRRIVVDEDGLREVDLTPLLPASRRDLDVCVFYGGTLVERDGRFALVLPRPLARGETHEFEVRFRLPAVQAVRPHLVCVPSLPCELFDLRVRFGGRAPRVWTLSGAAPTAVSGPAPYGNRHPVDPTGELHLRFYQLTPGLAYGARWA</sequence>
<keyword evidence="2" id="KW-1185">Reference proteome</keyword>
<evidence type="ECO:0000313" key="1">
    <source>
        <dbReference type="EMBL" id="OLF12433.1"/>
    </source>
</evidence>